<dbReference type="GO" id="GO:0051539">
    <property type="term" value="F:4 iron, 4 sulfur cluster binding"/>
    <property type="evidence" value="ECO:0007669"/>
    <property type="project" value="UniProtKB-KW"/>
</dbReference>
<dbReference type="Pfam" id="PF02518">
    <property type="entry name" value="HATPase_c"/>
    <property type="match status" value="1"/>
</dbReference>
<keyword evidence="6" id="KW-0004">4Fe-4S</keyword>
<feature type="transmembrane region" description="Helical" evidence="20">
    <location>
        <begin position="78"/>
        <end position="105"/>
    </location>
</feature>
<evidence type="ECO:0000256" key="11">
    <source>
        <dbReference type="ARBA" id="ARBA00022741"/>
    </source>
</evidence>
<evidence type="ECO:0000256" key="2">
    <source>
        <dbReference type="ARBA" id="ARBA00001966"/>
    </source>
</evidence>
<dbReference type="SMART" id="SM00387">
    <property type="entry name" value="HATPase_c"/>
    <property type="match status" value="1"/>
</dbReference>
<dbReference type="GO" id="GO:0005737">
    <property type="term" value="C:cytoplasm"/>
    <property type="evidence" value="ECO:0007669"/>
    <property type="project" value="UniProtKB-SubCell"/>
</dbReference>
<proteinExistence type="predicted"/>
<keyword evidence="19" id="KW-0175">Coiled coil</keyword>
<keyword evidence="20" id="KW-0472">Membrane</keyword>
<evidence type="ECO:0000256" key="15">
    <source>
        <dbReference type="ARBA" id="ARBA00023012"/>
    </source>
</evidence>
<evidence type="ECO:0000313" key="22">
    <source>
        <dbReference type="EMBL" id="UUX60822.1"/>
    </source>
</evidence>
<dbReference type="PANTHER" id="PTHR24421">
    <property type="entry name" value="NITRATE/NITRITE SENSOR PROTEIN NARX-RELATED"/>
    <property type="match status" value="1"/>
</dbReference>
<evidence type="ECO:0000256" key="5">
    <source>
        <dbReference type="ARBA" id="ARBA00017322"/>
    </source>
</evidence>
<dbReference type="PROSITE" id="PS50109">
    <property type="entry name" value="HIS_KIN"/>
    <property type="match status" value="1"/>
</dbReference>
<evidence type="ECO:0000256" key="17">
    <source>
        <dbReference type="ARBA" id="ARBA00024827"/>
    </source>
</evidence>
<evidence type="ECO:0000256" key="18">
    <source>
        <dbReference type="ARBA" id="ARBA00030800"/>
    </source>
</evidence>
<evidence type="ECO:0000259" key="21">
    <source>
        <dbReference type="PROSITE" id="PS50109"/>
    </source>
</evidence>
<dbReference type="GO" id="GO:0046872">
    <property type="term" value="F:metal ion binding"/>
    <property type="evidence" value="ECO:0007669"/>
    <property type="project" value="UniProtKB-KW"/>
</dbReference>
<evidence type="ECO:0000256" key="7">
    <source>
        <dbReference type="ARBA" id="ARBA00022490"/>
    </source>
</evidence>
<dbReference type="GO" id="GO:0016020">
    <property type="term" value="C:membrane"/>
    <property type="evidence" value="ECO:0007669"/>
    <property type="project" value="InterPro"/>
</dbReference>
<gene>
    <name evidence="22" type="ORF">NUH22_15700</name>
</gene>
<evidence type="ECO:0000256" key="20">
    <source>
        <dbReference type="SAM" id="Phobius"/>
    </source>
</evidence>
<dbReference type="PRINTS" id="PR00344">
    <property type="entry name" value="BCTRLSENSOR"/>
</dbReference>
<organism evidence="22 23">
    <name type="scientific">Glutamicibacter halophytocola</name>
    <dbReference type="NCBI Taxonomy" id="1933880"/>
    <lineage>
        <taxon>Bacteria</taxon>
        <taxon>Bacillati</taxon>
        <taxon>Actinomycetota</taxon>
        <taxon>Actinomycetes</taxon>
        <taxon>Micrococcales</taxon>
        <taxon>Micrococcaceae</taxon>
        <taxon>Glutamicibacter</taxon>
    </lineage>
</organism>
<keyword evidence="10" id="KW-0479">Metal-binding</keyword>
<keyword evidence="20" id="KW-0812">Transmembrane</keyword>
<keyword evidence="15" id="KW-0902">Two-component regulatory system</keyword>
<evidence type="ECO:0000256" key="16">
    <source>
        <dbReference type="ARBA" id="ARBA00023014"/>
    </source>
</evidence>
<keyword evidence="11" id="KW-0547">Nucleotide-binding</keyword>
<dbReference type="InterPro" id="IPR036890">
    <property type="entry name" value="HATPase_C_sf"/>
</dbReference>
<evidence type="ECO:0000256" key="9">
    <source>
        <dbReference type="ARBA" id="ARBA00022679"/>
    </source>
</evidence>
<evidence type="ECO:0000256" key="19">
    <source>
        <dbReference type="SAM" id="Coils"/>
    </source>
</evidence>
<keyword evidence="16" id="KW-0411">Iron-sulfur</keyword>
<dbReference type="Gene3D" id="1.20.5.1930">
    <property type="match status" value="1"/>
</dbReference>
<comment type="catalytic activity">
    <reaction evidence="1">
        <text>ATP + protein L-histidine = ADP + protein N-phospho-L-histidine.</text>
        <dbReference type="EC" id="2.7.13.3"/>
    </reaction>
</comment>
<evidence type="ECO:0000256" key="1">
    <source>
        <dbReference type="ARBA" id="ARBA00000085"/>
    </source>
</evidence>
<dbReference type="EC" id="2.7.13.3" evidence="4"/>
<dbReference type="EMBL" id="CP102487">
    <property type="protein sequence ID" value="UUX60822.1"/>
    <property type="molecule type" value="Genomic_DNA"/>
</dbReference>
<dbReference type="Pfam" id="PF07730">
    <property type="entry name" value="HisKA_3"/>
    <property type="match status" value="1"/>
</dbReference>
<evidence type="ECO:0000256" key="12">
    <source>
        <dbReference type="ARBA" id="ARBA00022777"/>
    </source>
</evidence>
<dbReference type="InterPro" id="IPR050482">
    <property type="entry name" value="Sensor_HK_TwoCompSys"/>
</dbReference>
<comment type="subcellular location">
    <subcellularLocation>
        <location evidence="3">Cytoplasm</location>
    </subcellularLocation>
</comment>
<keyword evidence="20" id="KW-1133">Transmembrane helix</keyword>
<dbReference type="InterPro" id="IPR003594">
    <property type="entry name" value="HATPase_dom"/>
</dbReference>
<accession>A0AA95BUB7</accession>
<comment type="function">
    <text evidence="17">Member of the two-component regulatory system NreB/NreC involved in the control of dissimilatory nitrate/nitrite reduction in response to oxygen. NreB functions as a direct oxygen sensor histidine kinase which is autophosphorylated, in the absence of oxygen, probably at the conserved histidine residue, and transfers its phosphate group probably to a conserved aspartate residue of NreC. NreB/NreC activates the expression of the nitrate (narGHJI) and nitrite (nir) reductase operons, as well as the putative nitrate transporter gene narT.</text>
</comment>
<dbReference type="InterPro" id="IPR004358">
    <property type="entry name" value="Sig_transdc_His_kin-like_C"/>
</dbReference>
<feature type="transmembrane region" description="Helical" evidence="20">
    <location>
        <begin position="112"/>
        <end position="132"/>
    </location>
</feature>
<dbReference type="PIRSF" id="PIRSF037434">
    <property type="entry name" value="STHK_ChrS"/>
    <property type="match status" value="1"/>
</dbReference>
<keyword evidence="7" id="KW-0963">Cytoplasm</keyword>
<feature type="coiled-coil region" evidence="19">
    <location>
        <begin position="158"/>
        <end position="185"/>
    </location>
</feature>
<evidence type="ECO:0000256" key="3">
    <source>
        <dbReference type="ARBA" id="ARBA00004496"/>
    </source>
</evidence>
<evidence type="ECO:0000256" key="6">
    <source>
        <dbReference type="ARBA" id="ARBA00022485"/>
    </source>
</evidence>
<evidence type="ECO:0000256" key="4">
    <source>
        <dbReference type="ARBA" id="ARBA00012438"/>
    </source>
</evidence>
<feature type="domain" description="Histidine kinase" evidence="21">
    <location>
        <begin position="194"/>
        <end position="387"/>
    </location>
</feature>
<name>A0AA95BUB7_9MICC</name>
<dbReference type="SUPFAM" id="SSF55874">
    <property type="entry name" value="ATPase domain of HSP90 chaperone/DNA topoisomerase II/histidine kinase"/>
    <property type="match status" value="1"/>
</dbReference>
<evidence type="ECO:0000256" key="8">
    <source>
        <dbReference type="ARBA" id="ARBA00022553"/>
    </source>
</evidence>
<feature type="transmembrane region" description="Helical" evidence="20">
    <location>
        <begin position="138"/>
        <end position="158"/>
    </location>
</feature>
<dbReference type="CDD" id="cd16917">
    <property type="entry name" value="HATPase_UhpB-NarQ-NarX-like"/>
    <property type="match status" value="1"/>
</dbReference>
<keyword evidence="9" id="KW-0808">Transferase</keyword>
<evidence type="ECO:0000256" key="10">
    <source>
        <dbReference type="ARBA" id="ARBA00022723"/>
    </source>
</evidence>
<dbReference type="InterPro" id="IPR005467">
    <property type="entry name" value="His_kinase_dom"/>
</dbReference>
<dbReference type="AlphaFoldDB" id="A0AA95BUB7"/>
<evidence type="ECO:0000256" key="13">
    <source>
        <dbReference type="ARBA" id="ARBA00022840"/>
    </source>
</evidence>
<sequence>MTTATASPKSLLASRRGIDAVVHLGFAVLMVTALIRYVLRHDPSENLWIMVLAGVVCALYLVTALLANREHTRSPWVIVLVATSSVLVLLAPSFAWCSFGLFFLCRKSLQGIAGYLAGGLTILAAALSWFIFSGGTDIVMLLGPLAIGAMLTVVFAQMEQDAAEQRRLNEEISSAQLKLAASERRAGIIAERERVAREIHDTVTQSLASSILLLEAAHRKWPAESAQDEVRQAGNLIRNNLSETRRLVHDLASPAVDTGPLPEVLRDAAAAYVPHVQLHVVGTAREVPPEVRHALLRVVQSAAANVKLHAKAEQATVTIGFLQDTVTLDIHDNGRGFNPEQISAPSESGGYGLRAMKQRVEQLGGEFSVESTPGAGTIVAAQIPSEENIS</sequence>
<keyword evidence="12 22" id="KW-0418">Kinase</keyword>
<dbReference type="PANTHER" id="PTHR24421:SF10">
    <property type="entry name" value="NITRATE_NITRITE SENSOR PROTEIN NARQ"/>
    <property type="match status" value="1"/>
</dbReference>
<dbReference type="GO" id="GO:0005524">
    <property type="term" value="F:ATP binding"/>
    <property type="evidence" value="ECO:0007669"/>
    <property type="project" value="UniProtKB-KW"/>
</dbReference>
<dbReference type="Proteomes" id="UP001060018">
    <property type="component" value="Chromosome"/>
</dbReference>
<dbReference type="GO" id="GO:0000155">
    <property type="term" value="F:phosphorelay sensor kinase activity"/>
    <property type="evidence" value="ECO:0007669"/>
    <property type="project" value="InterPro"/>
</dbReference>
<dbReference type="InterPro" id="IPR017205">
    <property type="entry name" value="Sig_transdc_His_kinase_ChrS"/>
</dbReference>
<feature type="transmembrane region" description="Helical" evidence="20">
    <location>
        <begin position="20"/>
        <end position="39"/>
    </location>
</feature>
<dbReference type="RefSeq" id="WP_257746380.1">
    <property type="nucleotide sequence ID" value="NZ_CP102487.1"/>
</dbReference>
<evidence type="ECO:0000256" key="14">
    <source>
        <dbReference type="ARBA" id="ARBA00023004"/>
    </source>
</evidence>
<reference evidence="22" key="1">
    <citation type="journal article" date="2022" name="Pest Manag. Sci.">
        <title>Glutamicibacter halophytocola-mediated host fitness of potato tuber moth on Solanaceae crops.</title>
        <authorList>
            <person name="Wang W."/>
            <person name="Xiao G."/>
            <person name="Du G."/>
            <person name="Chang L."/>
            <person name="Yang Y."/>
            <person name="Ye J."/>
            <person name="Chen B."/>
        </authorList>
    </citation>
    <scope>NUCLEOTIDE SEQUENCE</scope>
    <source>
        <strain evidence="22">S2</strain>
    </source>
</reference>
<dbReference type="GO" id="GO:0046983">
    <property type="term" value="F:protein dimerization activity"/>
    <property type="evidence" value="ECO:0007669"/>
    <property type="project" value="InterPro"/>
</dbReference>
<dbReference type="InterPro" id="IPR011712">
    <property type="entry name" value="Sig_transdc_His_kin_sub3_dim/P"/>
</dbReference>
<feature type="transmembrane region" description="Helical" evidence="20">
    <location>
        <begin position="46"/>
        <end position="66"/>
    </location>
</feature>
<keyword evidence="13" id="KW-0067">ATP-binding</keyword>
<dbReference type="Gene3D" id="3.30.565.10">
    <property type="entry name" value="Histidine kinase-like ATPase, C-terminal domain"/>
    <property type="match status" value="1"/>
</dbReference>
<keyword evidence="14" id="KW-0408">Iron</keyword>
<keyword evidence="8" id="KW-0597">Phosphoprotein</keyword>
<evidence type="ECO:0000313" key="23">
    <source>
        <dbReference type="Proteomes" id="UP001060018"/>
    </source>
</evidence>
<protein>
    <recommendedName>
        <fullName evidence="5">Oxygen sensor histidine kinase NreB</fullName>
        <ecNumber evidence="4">2.7.13.3</ecNumber>
    </recommendedName>
    <alternativeName>
        <fullName evidence="18">Nitrogen regulation protein B</fullName>
    </alternativeName>
</protein>
<comment type="cofactor">
    <cofactor evidence="2">
        <name>[4Fe-4S] cluster</name>
        <dbReference type="ChEBI" id="CHEBI:49883"/>
    </cofactor>
</comment>